<organism evidence="1 2">
    <name type="scientific">Arcanobacterium haemolyticum (strain ATCC 9345 / DSM 20595 / CCM 5947 / CCUG 17215 / LMG 16163 / NBRC 15585 / NCTC 8452 / 11018)</name>
    <dbReference type="NCBI Taxonomy" id="644284"/>
    <lineage>
        <taxon>Bacteria</taxon>
        <taxon>Bacillati</taxon>
        <taxon>Actinomycetota</taxon>
        <taxon>Actinomycetes</taxon>
        <taxon>Actinomycetales</taxon>
        <taxon>Actinomycetaceae</taxon>
        <taxon>Arcanobacterium</taxon>
    </lineage>
</organism>
<dbReference type="eggNOG" id="COG0472">
    <property type="taxonomic scope" value="Bacteria"/>
</dbReference>
<dbReference type="EMBL" id="CP002045">
    <property type="protein sequence ID" value="ADH92663.1"/>
    <property type="molecule type" value="Genomic_DNA"/>
</dbReference>
<dbReference type="RefSeq" id="WP_013170159.1">
    <property type="nucleotide sequence ID" value="NC_014218.1"/>
</dbReference>
<dbReference type="AlphaFoldDB" id="D7BP14"/>
<evidence type="ECO:0000313" key="1">
    <source>
        <dbReference type="EMBL" id="ADH92663.1"/>
    </source>
</evidence>
<dbReference type="STRING" id="644284.Arch_0941"/>
<dbReference type="OrthoDB" id="2679245at2"/>
<gene>
    <name evidence="1" type="ordered locus">Arch_0941</name>
</gene>
<accession>D7BP14</accession>
<name>D7BP14_ARCHD</name>
<evidence type="ECO:0008006" key="3">
    <source>
        <dbReference type="Google" id="ProtNLM"/>
    </source>
</evidence>
<reference evidence="1 2" key="1">
    <citation type="journal article" date="2010" name="Stand. Genomic Sci.">
        <title>Complete genome sequence of Arcanobacterium haemolyticum type strain (11018).</title>
        <authorList>
            <person name="Yasawong M."/>
            <person name="Teshima H."/>
            <person name="Lapidus A."/>
            <person name="Nolan M."/>
            <person name="Lucas S."/>
            <person name="Glavina Del Rio T."/>
            <person name="Tice H."/>
            <person name="Cheng J."/>
            <person name="Bruce D."/>
            <person name="Detter C."/>
            <person name="Tapia R."/>
            <person name="Han C."/>
            <person name="Goodwin L."/>
            <person name="Pitluck S."/>
            <person name="Liolios K."/>
            <person name="Ivanova N."/>
            <person name="Mavromatis K."/>
            <person name="Mikhailova N."/>
            <person name="Pati A."/>
            <person name="Chen A."/>
            <person name="Palaniappan K."/>
            <person name="Land M."/>
            <person name="Hauser L."/>
            <person name="Chang Y."/>
            <person name="Jeffries C."/>
            <person name="Rohde M."/>
            <person name="Sikorski J."/>
            <person name="Pukall R."/>
            <person name="Goker M."/>
            <person name="Woyke T."/>
            <person name="Bristow J."/>
            <person name="Eisen J."/>
            <person name="Markowitz V."/>
            <person name="Hugenholtz P."/>
            <person name="Kyrpides N."/>
            <person name="Klenk H."/>
        </authorList>
    </citation>
    <scope>NUCLEOTIDE SEQUENCE [LARGE SCALE GENOMIC DNA]</scope>
    <source>
        <strain evidence="2">ATCC 9345 / DSM 20595 / CCUG 17215 / LMG 16163 / NBRC 15585 / NCTC 8452 / 11018</strain>
    </source>
</reference>
<keyword evidence="2" id="KW-1185">Reference proteome</keyword>
<dbReference type="Proteomes" id="UP000000376">
    <property type="component" value="Chromosome"/>
</dbReference>
<evidence type="ECO:0000313" key="2">
    <source>
        <dbReference type="Proteomes" id="UP000000376"/>
    </source>
</evidence>
<dbReference type="HOGENOM" id="CLU_078449_0_0_11"/>
<dbReference type="KEGG" id="ahe:Arch_0941"/>
<sequence length="271" mass="26896">MIRKLLAAAAGATIAYGIGKAAKRLPLDSWERPSFKGTSVSLVSGAQLAGGMMAGTLLTARGSIRGASLVATGAGAAAGYIDDHCEGSFAAQGKGFRGHLGALKQGKVTSGVAKIAIIGAGATVAGICLEKPRSFSGLIAAGVDALLIASTANLINLLDLRPGRALKASGMVALPLALVQKDGGVPLYALMGAGTLVAPDDLNGTTMLGDLGANAMGAQLGVSLAATLPVPARLLALAGVAGLTLASEKVSFSSVIEHNRILSMIDAFGRP</sequence>
<proteinExistence type="predicted"/>
<protein>
    <recommendedName>
        <fullName evidence="3">Glycosyl transferase family 4</fullName>
    </recommendedName>
</protein>